<dbReference type="InterPro" id="IPR051694">
    <property type="entry name" value="Immunoregulatory_rcpt-like"/>
</dbReference>
<evidence type="ECO:0000256" key="2">
    <source>
        <dbReference type="ARBA" id="ARBA00022692"/>
    </source>
</evidence>
<feature type="region of interest" description="Disordered" evidence="5">
    <location>
        <begin position="383"/>
        <end position="412"/>
    </location>
</feature>
<name>S3EDQ8_GLAL2</name>
<feature type="transmembrane region" description="Helical" evidence="6">
    <location>
        <begin position="112"/>
        <end position="134"/>
    </location>
</feature>
<dbReference type="HOGENOM" id="CLU_541897_0_0_1"/>
<gene>
    <name evidence="7" type="ORF">GLAREA_05756</name>
</gene>
<feature type="compositionally biased region" description="Polar residues" evidence="5">
    <location>
        <begin position="297"/>
        <end position="306"/>
    </location>
</feature>
<dbReference type="PANTHER" id="PTHR15549">
    <property type="entry name" value="PAIRED IMMUNOGLOBULIN-LIKE TYPE 2 RECEPTOR"/>
    <property type="match status" value="1"/>
</dbReference>
<feature type="region of interest" description="Disordered" evidence="5">
    <location>
        <begin position="163"/>
        <end position="329"/>
    </location>
</feature>
<dbReference type="AlphaFoldDB" id="S3EDQ8"/>
<dbReference type="EMBL" id="KE145353">
    <property type="protein sequence ID" value="EPE36418.1"/>
    <property type="molecule type" value="Genomic_DNA"/>
</dbReference>
<proteinExistence type="predicted"/>
<dbReference type="GO" id="GO:0071944">
    <property type="term" value="C:cell periphery"/>
    <property type="evidence" value="ECO:0007669"/>
    <property type="project" value="UniProtKB-ARBA"/>
</dbReference>
<keyword evidence="2 6" id="KW-0812">Transmembrane</keyword>
<dbReference type="GO" id="GO:0016020">
    <property type="term" value="C:membrane"/>
    <property type="evidence" value="ECO:0007669"/>
    <property type="project" value="UniProtKB-SubCell"/>
</dbReference>
<evidence type="ECO:0000256" key="5">
    <source>
        <dbReference type="SAM" id="MobiDB-lite"/>
    </source>
</evidence>
<organism evidence="7 8">
    <name type="scientific">Glarea lozoyensis (strain ATCC 20868 / MF5171)</name>
    <dbReference type="NCBI Taxonomy" id="1116229"/>
    <lineage>
        <taxon>Eukaryota</taxon>
        <taxon>Fungi</taxon>
        <taxon>Dikarya</taxon>
        <taxon>Ascomycota</taxon>
        <taxon>Pezizomycotina</taxon>
        <taxon>Leotiomycetes</taxon>
        <taxon>Helotiales</taxon>
        <taxon>Helotiaceae</taxon>
        <taxon>Glarea</taxon>
    </lineage>
</organism>
<evidence type="ECO:0000313" key="8">
    <source>
        <dbReference type="Proteomes" id="UP000016922"/>
    </source>
</evidence>
<keyword evidence="4 6" id="KW-0472">Membrane</keyword>
<dbReference type="OrthoDB" id="5431298at2759"/>
<comment type="subcellular location">
    <subcellularLocation>
        <location evidence="1">Membrane</location>
        <topology evidence="1">Single-pass membrane protein</topology>
    </subcellularLocation>
</comment>
<evidence type="ECO:0000256" key="3">
    <source>
        <dbReference type="ARBA" id="ARBA00022989"/>
    </source>
</evidence>
<evidence type="ECO:0000256" key="4">
    <source>
        <dbReference type="ARBA" id="ARBA00023136"/>
    </source>
</evidence>
<feature type="compositionally biased region" description="Polar residues" evidence="5">
    <location>
        <begin position="316"/>
        <end position="325"/>
    </location>
</feature>
<dbReference type="CDD" id="cd12087">
    <property type="entry name" value="TM_EGFR-like"/>
    <property type="match status" value="1"/>
</dbReference>
<evidence type="ECO:0000313" key="7">
    <source>
        <dbReference type="EMBL" id="EPE36418.1"/>
    </source>
</evidence>
<feature type="region of interest" description="Disordered" evidence="5">
    <location>
        <begin position="430"/>
        <end position="456"/>
    </location>
</feature>
<keyword evidence="3 6" id="KW-1133">Transmembrane helix</keyword>
<evidence type="ECO:0000256" key="1">
    <source>
        <dbReference type="ARBA" id="ARBA00004167"/>
    </source>
</evidence>
<feature type="compositionally biased region" description="Basic and acidic residues" evidence="5">
    <location>
        <begin position="352"/>
        <end position="362"/>
    </location>
</feature>
<protein>
    <submittedName>
        <fullName evidence="7">Uncharacterized protein</fullName>
    </submittedName>
</protein>
<dbReference type="GeneID" id="19464810"/>
<accession>S3EDQ8</accession>
<feature type="compositionally biased region" description="Polar residues" evidence="5">
    <location>
        <begin position="180"/>
        <end position="190"/>
    </location>
</feature>
<reference evidence="7 8" key="1">
    <citation type="journal article" date="2013" name="BMC Genomics">
        <title>Genomics-driven discovery of the pneumocandin biosynthetic gene cluster in the fungus Glarea lozoyensis.</title>
        <authorList>
            <person name="Chen L."/>
            <person name="Yue Q."/>
            <person name="Zhang X."/>
            <person name="Xiang M."/>
            <person name="Wang C."/>
            <person name="Li S."/>
            <person name="Che Y."/>
            <person name="Ortiz-Lopez F.J."/>
            <person name="Bills G.F."/>
            <person name="Liu X."/>
            <person name="An Z."/>
        </authorList>
    </citation>
    <scope>NUCLEOTIDE SEQUENCE [LARGE SCALE GENOMIC DNA]</scope>
    <source>
        <strain evidence="8">ATCC 20868 / MF5171</strain>
    </source>
</reference>
<dbReference type="Proteomes" id="UP000016922">
    <property type="component" value="Unassembled WGS sequence"/>
</dbReference>
<dbReference type="STRING" id="1116229.S3EDQ8"/>
<evidence type="ECO:0000256" key="6">
    <source>
        <dbReference type="SAM" id="Phobius"/>
    </source>
</evidence>
<dbReference type="RefSeq" id="XP_008077236.1">
    <property type="nucleotide sequence ID" value="XM_008079045.1"/>
</dbReference>
<keyword evidence="8" id="KW-1185">Reference proteome</keyword>
<sequence length="503" mass="54683">MPSTDDLTERANECPSGKIWYECSVASPNSGYRGCCEIDACQSKGCLVMSQSSTSSTSSLTVVTLSVIPQAPAATTPVHTTPIPLAAMSTTQPAVATQSADTAGKSPNNTPIIVGIVCGIVAASIITTLIWFFLRRRKQRAGRHSIPTFEVKEGKEYAMARQNSDYEGTHLRPGDGRGYNTPSEQPSFRSLSPMEEEVEVDARLSLPSQAAKPLEKEAKTPTQTHPAYQPIPAVSPDTPTWTTQTETPISPPTPYTPQQSAHPAYHVHKLSQHPAFNPRSSPPRSQPPMWKHPAFRPTSNTPQLDSTPVRPIPRASISSTSTSTPELPAQLPKNLAATGSSSMFSRFNTSKSPRDFLSRDASTKTSLSTYTIPIGLGVVDASPTITPFSPPPPTPQAASRPQSPPPPMKANMNAREDHVMMWDSYGAGNISGIGGVGPSNSTRSERSRRQREIEQGVVAREERVMWSAKGKERRVESGRESVPETPLSAYRMSWMERDSWIRR</sequence>
<feature type="region of interest" description="Disordered" evidence="5">
    <location>
        <begin position="343"/>
        <end position="363"/>
    </location>
</feature>
<feature type="compositionally biased region" description="Basic and acidic residues" evidence="5">
    <location>
        <begin position="443"/>
        <end position="456"/>
    </location>
</feature>
<dbReference type="OMA" id="KEYAMAR"/>
<feature type="compositionally biased region" description="Low complexity" evidence="5">
    <location>
        <begin position="236"/>
        <end position="248"/>
    </location>
</feature>
<dbReference type="KEGG" id="glz:GLAREA_05756"/>